<dbReference type="AlphaFoldDB" id="A0A177A899"/>
<accession>A0A177A899</accession>
<proteinExistence type="predicted"/>
<organism evidence="1">
    <name type="scientific">Pseudogymnoascus destructans</name>
    <dbReference type="NCBI Taxonomy" id="655981"/>
    <lineage>
        <taxon>Eukaryota</taxon>
        <taxon>Fungi</taxon>
        <taxon>Dikarya</taxon>
        <taxon>Ascomycota</taxon>
        <taxon>Pezizomycotina</taxon>
        <taxon>Leotiomycetes</taxon>
        <taxon>Thelebolales</taxon>
        <taxon>Thelebolaceae</taxon>
        <taxon>Pseudogymnoascus</taxon>
    </lineage>
</organism>
<dbReference type="RefSeq" id="XP_024322780.1">
    <property type="nucleotide sequence ID" value="XM_024468199.1"/>
</dbReference>
<name>A0A177A899_9PEZI</name>
<gene>
    <name evidence="1" type="ORF">VC83_04570</name>
</gene>
<protein>
    <submittedName>
        <fullName evidence="1">Uncharacterized protein</fullName>
    </submittedName>
</protein>
<sequence>MLIIRKKNRIKNALKTRGIAARKQEKERKVRLQELEAQIGIPIPLELREAVPDPQKLTTQDELDEQLRTTLIQLPEFSGVEYAMEDYEEFNIEEQKERGGR</sequence>
<dbReference type="Proteomes" id="UP000077154">
    <property type="component" value="Unassembled WGS sequence"/>
</dbReference>
<reference evidence="1" key="1">
    <citation type="submission" date="2016-03" db="EMBL/GenBank/DDBJ databases">
        <title>Updated assembly of Pseudogymnoascus destructans, the fungus causing white-nose syndrome of bats.</title>
        <authorList>
            <person name="Palmer J.M."/>
            <person name="Drees K.P."/>
            <person name="Foster J.T."/>
            <person name="Lindner D.L."/>
        </authorList>
    </citation>
    <scope>NUCLEOTIDE SEQUENCE [LARGE SCALE GENOMIC DNA]</scope>
    <source>
        <strain evidence="1">20631-21</strain>
    </source>
</reference>
<dbReference type="GeneID" id="36287641"/>
<evidence type="ECO:0000313" key="1">
    <source>
        <dbReference type="EMBL" id="OAF57491.1"/>
    </source>
</evidence>
<dbReference type="EMBL" id="KV441400">
    <property type="protein sequence ID" value="OAF57491.1"/>
    <property type="molecule type" value="Genomic_DNA"/>
</dbReference>